<reference evidence="1 2" key="1">
    <citation type="submission" date="2018-08" db="EMBL/GenBank/DDBJ databases">
        <title>Genomic Encyclopedia of Archaeal and Bacterial Type Strains, Phase II (KMG-II): from individual species to whole genera.</title>
        <authorList>
            <person name="Goeker M."/>
        </authorList>
    </citation>
    <scope>NUCLEOTIDE SEQUENCE [LARGE SCALE GENOMIC DNA]</scope>
    <source>
        <strain evidence="1 2">DSM 45791</strain>
    </source>
</reference>
<dbReference type="EMBL" id="QUNO01000011">
    <property type="protein sequence ID" value="REH41866.1"/>
    <property type="molecule type" value="Genomic_DNA"/>
</dbReference>
<evidence type="ECO:0000313" key="1">
    <source>
        <dbReference type="EMBL" id="REH41866.1"/>
    </source>
</evidence>
<comment type="caution">
    <text evidence="1">The sequence shown here is derived from an EMBL/GenBank/DDBJ whole genome shotgun (WGS) entry which is preliminary data.</text>
</comment>
<name>A0A3E0HBP7_9PSEU</name>
<proteinExistence type="predicted"/>
<keyword evidence="2" id="KW-1185">Reference proteome</keyword>
<protein>
    <submittedName>
        <fullName evidence="1">Uncharacterized protein</fullName>
    </submittedName>
</protein>
<gene>
    <name evidence="1" type="ORF">BCF44_111170</name>
</gene>
<evidence type="ECO:0000313" key="2">
    <source>
        <dbReference type="Proteomes" id="UP000256269"/>
    </source>
</evidence>
<organism evidence="1 2">
    <name type="scientific">Kutzneria buriramensis</name>
    <dbReference type="NCBI Taxonomy" id="1045776"/>
    <lineage>
        <taxon>Bacteria</taxon>
        <taxon>Bacillati</taxon>
        <taxon>Actinomycetota</taxon>
        <taxon>Actinomycetes</taxon>
        <taxon>Pseudonocardiales</taxon>
        <taxon>Pseudonocardiaceae</taxon>
        <taxon>Kutzneria</taxon>
    </lineage>
</organism>
<dbReference type="AlphaFoldDB" id="A0A3E0HBP7"/>
<sequence>MSEPKMRWKTIRPTFVLPQLKKLSVRSRLALGVPALAVLGAAVAVVATVAVQGDPQLAANQTNVPTPNCTLIVPANPLSAKGLATPYQLTATDGGHCTETNADQSAFVQATILDPATGKLSVFDPLVVDKGSRPEVAPTPPALPAGAAVGIWFGFNGTNLTLRGDTGSCVNGDGNSIFGQYAYCNAQPFFAAANNAIARKKLVIPPLGTGKDGKPCMTTRDYGLVDQDQSDNVTTTYLQARDGRIAQDTPANEARLGAAKVRPKTKAKVVAKLNNGSDNLLLDAFVDPALGCTPYTATDLASGKQVTSLALDELQAAARQAAPIALVPTNDPMTMDGTRFSVNKTNLYRVGVDMPQINPRTETPQAYCRALFTTGLQRTKLDERFTKTGPSPDPGAASNLFTFLAQRLSGSFDNLGCGKLLHTGNPVHLTTNKAGVVVDAGL</sequence>
<accession>A0A3E0HBP7</accession>
<dbReference type="Proteomes" id="UP000256269">
    <property type="component" value="Unassembled WGS sequence"/>
</dbReference>
<dbReference type="RefSeq" id="WP_211353293.1">
    <property type="nucleotide sequence ID" value="NZ_CP144375.1"/>
</dbReference>